<dbReference type="Proteomes" id="UP000244905">
    <property type="component" value="Unassembled WGS sequence"/>
</dbReference>
<dbReference type="EMBL" id="PUEC01000016">
    <property type="protein sequence ID" value="PWB02038.1"/>
    <property type="molecule type" value="Genomic_DNA"/>
</dbReference>
<keyword evidence="2" id="KW-1185">Reference proteome</keyword>
<dbReference type="RefSeq" id="WP_107032418.1">
    <property type="nucleotide sequence ID" value="NZ_CAOLBL010000039.1"/>
</dbReference>
<gene>
    <name evidence="1" type="ORF">C5O23_07980</name>
</gene>
<dbReference type="AlphaFoldDB" id="A0A2V1IMV8"/>
<evidence type="ECO:0000313" key="2">
    <source>
        <dbReference type="Proteomes" id="UP000244905"/>
    </source>
</evidence>
<dbReference type="Pfam" id="PF12668">
    <property type="entry name" value="DUF3791"/>
    <property type="match status" value="1"/>
</dbReference>
<name>A0A2V1IMV8_9BACT</name>
<dbReference type="GeneID" id="82526282"/>
<reference evidence="2" key="1">
    <citation type="submission" date="2018-02" db="EMBL/GenBank/DDBJ databases">
        <authorList>
            <person name="Clavel T."/>
            <person name="Strowig T."/>
        </authorList>
    </citation>
    <scope>NUCLEOTIDE SEQUENCE [LARGE SCALE GENOMIC DNA]</scope>
    <source>
        <strain evidence="2">DSM 103720</strain>
    </source>
</reference>
<evidence type="ECO:0000313" key="1">
    <source>
        <dbReference type="EMBL" id="PWB02038.1"/>
    </source>
</evidence>
<protein>
    <submittedName>
        <fullName evidence="1">DUF3791 domain-containing protein</fullName>
    </submittedName>
</protein>
<sequence length="71" mass="8123">MTFDQLDFTTYCIGALSERLKLSQPTVFRMLKDSDILGSYIVPGYEVLHTYSPEYIADDLVSLMKERGVIQ</sequence>
<proteinExistence type="predicted"/>
<dbReference type="InterPro" id="IPR024269">
    <property type="entry name" value="DUF3791"/>
</dbReference>
<comment type="caution">
    <text evidence="1">The sequence shown here is derived from an EMBL/GenBank/DDBJ whole genome shotgun (WGS) entry which is preliminary data.</text>
</comment>
<organism evidence="1 2">
    <name type="scientific">Duncaniella muris</name>
    <dbReference type="NCBI Taxonomy" id="2094150"/>
    <lineage>
        <taxon>Bacteria</taxon>
        <taxon>Pseudomonadati</taxon>
        <taxon>Bacteroidota</taxon>
        <taxon>Bacteroidia</taxon>
        <taxon>Bacteroidales</taxon>
        <taxon>Muribaculaceae</taxon>
        <taxon>Duncaniella</taxon>
    </lineage>
</organism>
<accession>A0A2V1IMV8</accession>